<proteinExistence type="inferred from homology"/>
<dbReference type="EC" id="6.3.4.-" evidence="3"/>
<feature type="binding site" evidence="3">
    <location>
        <position position="193"/>
    </location>
    <ligand>
        <name>ATP</name>
        <dbReference type="ChEBI" id="CHEBI:30616"/>
    </ligand>
</feature>
<dbReference type="PANTHER" id="PTHR37825:SF1">
    <property type="entry name" value="TRNA(MET) CYTIDINE ACETATE LIGASE"/>
    <property type="match status" value="1"/>
</dbReference>
<reference evidence="4 5" key="1">
    <citation type="submission" date="2023-07" db="EMBL/GenBank/DDBJ databases">
        <title>Sorghum-associated microbial communities from plants grown in Nebraska, USA.</title>
        <authorList>
            <person name="Schachtman D."/>
        </authorList>
    </citation>
    <scope>NUCLEOTIDE SEQUENCE [LARGE SCALE GENOMIC DNA]</scope>
    <source>
        <strain evidence="4 5">CC482</strain>
    </source>
</reference>
<dbReference type="EMBL" id="JAUSSU010000004">
    <property type="protein sequence ID" value="MDQ0113033.1"/>
    <property type="molecule type" value="Genomic_DNA"/>
</dbReference>
<dbReference type="Pfam" id="PF05636">
    <property type="entry name" value="HIGH_NTase1"/>
    <property type="match status" value="1"/>
</dbReference>
<dbReference type="RefSeq" id="WP_307203984.1">
    <property type="nucleotide sequence ID" value="NZ_JAUSSU010000004.1"/>
</dbReference>
<comment type="caution">
    <text evidence="4">The sequence shown here is derived from an EMBL/GenBank/DDBJ whole genome shotgun (WGS) entry which is preliminary data.</text>
</comment>
<keyword evidence="3" id="KW-0547">Nucleotide-binding</keyword>
<keyword evidence="3" id="KW-0067">ATP-binding</keyword>
<evidence type="ECO:0000256" key="1">
    <source>
        <dbReference type="ARBA" id="ARBA00022598"/>
    </source>
</evidence>
<feature type="binding site" evidence="3">
    <location>
        <position position="102"/>
    </location>
    <ligand>
        <name>ATP</name>
        <dbReference type="ChEBI" id="CHEBI:30616"/>
    </ligand>
</feature>
<sequence>MRTVGLIVEYNPFHNGHHYHLQQSRKITGAEAVVAVMSGNFLQRGEPALLDKWSRTRMALEGGCDLVIELPVAYATHAAEWFAHGAVALLEATGAVDAFCFGTESGELAPLQQAASLLADEPPDFRASLKQLLDTGINYPTAYSGAVAAYLSEQGHPDTASFPFAQPNHTLGLHYLLALRRLAGRMEPFTIAREKSQYNEQTISDSQIASATAIRKLLLDERNLAPIRSYVPASTYRIIEEQWAAGQCPISWTDFMKPLLHQTVIRSAGELSGLRDISEGLEHRLLRTLPDLASMDFEDLLDMLKTKRYTRTRLQRALLSVLLGHEKSSFTPEKLASGVQYIRVLGFTEKGKQLLRRMKTTASLPVLLSAARPPEPYPYLELDTRASAVYMLGRGDSVPSEALFRDFKEKPVIL</sequence>
<dbReference type="NCBIfam" id="NF010191">
    <property type="entry name" value="PRK13670.1"/>
    <property type="match status" value="1"/>
</dbReference>
<organism evidence="4 5">
    <name type="scientific">Paenibacillus harenae</name>
    <dbReference type="NCBI Taxonomy" id="306543"/>
    <lineage>
        <taxon>Bacteria</taxon>
        <taxon>Bacillati</taxon>
        <taxon>Bacillota</taxon>
        <taxon>Bacilli</taxon>
        <taxon>Bacillales</taxon>
        <taxon>Paenibacillaceae</taxon>
        <taxon>Paenibacillus</taxon>
    </lineage>
</organism>
<protein>
    <recommendedName>
        <fullName evidence="3">tRNA(Met) cytidine acetate ligase</fullName>
        <ecNumber evidence="3">6.3.4.-</ecNumber>
    </recommendedName>
</protein>
<name>A0ABT9U204_PAEHA</name>
<evidence type="ECO:0000256" key="2">
    <source>
        <dbReference type="ARBA" id="ARBA00022694"/>
    </source>
</evidence>
<comment type="function">
    <text evidence="3">Catalyzes the formation of N(4)-acetylcytidine (ac(4)C) at the wobble position of elongator tRNA(Met), using acetate and ATP as substrates. First activates an acetate ion to form acetyladenylate (Ac-AMP) and then transfers the acetyl group to tRNA to form ac(4)C34.</text>
</comment>
<keyword evidence="5" id="KW-1185">Reference proteome</keyword>
<keyword evidence="3" id="KW-0963">Cytoplasm</keyword>
<evidence type="ECO:0000256" key="3">
    <source>
        <dbReference type="HAMAP-Rule" id="MF_01539"/>
    </source>
</evidence>
<evidence type="ECO:0000313" key="4">
    <source>
        <dbReference type="EMBL" id="MDQ0113033.1"/>
    </source>
</evidence>
<keyword evidence="3" id="KW-0820">tRNA-binding</keyword>
<dbReference type="InterPro" id="IPR008513">
    <property type="entry name" value="tRNA(Met)_cyd_acetate_ligase"/>
</dbReference>
<comment type="caution">
    <text evidence="3">Lacks conserved residue(s) required for the propagation of feature annotation.</text>
</comment>
<comment type="subcellular location">
    <subcellularLocation>
        <location evidence="3">Cytoplasm</location>
    </subcellularLocation>
</comment>
<evidence type="ECO:0000313" key="5">
    <source>
        <dbReference type="Proteomes" id="UP001229346"/>
    </source>
</evidence>
<keyword evidence="2 3" id="KW-0819">tRNA processing</keyword>
<comment type="catalytic activity">
    <reaction evidence="3">
        <text>cytidine(34) in elongator tRNA(Met) + acetate + ATP = N(4)-acetylcytidine(34) in elongator tRNA(Met) + AMP + diphosphate</text>
        <dbReference type="Rhea" id="RHEA:58144"/>
        <dbReference type="Rhea" id="RHEA-COMP:10693"/>
        <dbReference type="Rhea" id="RHEA-COMP:10694"/>
        <dbReference type="ChEBI" id="CHEBI:30089"/>
        <dbReference type="ChEBI" id="CHEBI:30616"/>
        <dbReference type="ChEBI" id="CHEBI:33019"/>
        <dbReference type="ChEBI" id="CHEBI:74900"/>
        <dbReference type="ChEBI" id="CHEBI:82748"/>
        <dbReference type="ChEBI" id="CHEBI:456215"/>
    </reaction>
</comment>
<dbReference type="PANTHER" id="PTHR37825">
    <property type="entry name" value="TRNA(MET) CYTIDINE ACETATE LIGASE"/>
    <property type="match status" value="1"/>
</dbReference>
<feature type="binding site" evidence="3">
    <location>
        <begin position="7"/>
        <end position="20"/>
    </location>
    <ligand>
        <name>ATP</name>
        <dbReference type="ChEBI" id="CHEBI:30616"/>
    </ligand>
</feature>
<accession>A0ABT9U204</accession>
<dbReference type="Gene3D" id="3.40.50.620">
    <property type="entry name" value="HUPs"/>
    <property type="match status" value="1"/>
</dbReference>
<feature type="binding site" evidence="3">
    <location>
        <position position="168"/>
    </location>
    <ligand>
        <name>ATP</name>
        <dbReference type="ChEBI" id="CHEBI:30616"/>
    </ligand>
</feature>
<keyword evidence="1 3" id="KW-0436">Ligase</keyword>
<comment type="similarity">
    <text evidence="3">Belongs to the TmcAL family.</text>
</comment>
<dbReference type="InterPro" id="IPR014729">
    <property type="entry name" value="Rossmann-like_a/b/a_fold"/>
</dbReference>
<keyword evidence="3" id="KW-0694">RNA-binding</keyword>
<dbReference type="SUPFAM" id="SSF52374">
    <property type="entry name" value="Nucleotidylyl transferase"/>
    <property type="match status" value="1"/>
</dbReference>
<dbReference type="HAMAP" id="MF_01539">
    <property type="entry name" value="TmcAL"/>
    <property type="match status" value="1"/>
</dbReference>
<dbReference type="Proteomes" id="UP001229346">
    <property type="component" value="Unassembled WGS sequence"/>
</dbReference>
<gene>
    <name evidence="3" type="primary">tmcAL</name>
    <name evidence="4" type="ORF">J2T15_002468</name>
</gene>